<dbReference type="PROSITE" id="PS50977">
    <property type="entry name" value="HTH_TETR_2"/>
    <property type="match status" value="1"/>
</dbReference>
<dbReference type="KEGG" id="acab:QRX50_09890"/>
<keyword evidence="7" id="KW-1185">Reference proteome</keyword>
<dbReference type="InterPro" id="IPR001647">
    <property type="entry name" value="HTH_TetR"/>
</dbReference>
<protein>
    <submittedName>
        <fullName evidence="6">TetR/AcrR family transcriptional regulator</fullName>
    </submittedName>
</protein>
<reference evidence="6 7" key="1">
    <citation type="submission" date="2023-06" db="EMBL/GenBank/DDBJ databases">
        <authorList>
            <person name="Oyuntsetseg B."/>
            <person name="Kim S.B."/>
        </authorList>
    </citation>
    <scope>NUCLEOTIDE SEQUENCE [LARGE SCALE GENOMIC DNA]</scope>
    <source>
        <strain evidence="6 7">2-15</strain>
    </source>
</reference>
<gene>
    <name evidence="6" type="ORF">QRX50_09890</name>
</gene>
<keyword evidence="1" id="KW-0805">Transcription regulation</keyword>
<dbReference type="Proteomes" id="UP001236014">
    <property type="component" value="Chromosome"/>
</dbReference>
<dbReference type="EMBL" id="CP127294">
    <property type="protein sequence ID" value="WIX81041.1"/>
    <property type="molecule type" value="Genomic_DNA"/>
</dbReference>
<evidence type="ECO:0000256" key="4">
    <source>
        <dbReference type="PROSITE-ProRule" id="PRU00335"/>
    </source>
</evidence>
<organism evidence="6 7">
    <name type="scientific">Amycolatopsis carbonis</name>
    <dbReference type="NCBI Taxonomy" id="715471"/>
    <lineage>
        <taxon>Bacteria</taxon>
        <taxon>Bacillati</taxon>
        <taxon>Actinomycetota</taxon>
        <taxon>Actinomycetes</taxon>
        <taxon>Pseudonocardiales</taxon>
        <taxon>Pseudonocardiaceae</taxon>
        <taxon>Amycolatopsis</taxon>
    </lineage>
</organism>
<dbReference type="Pfam" id="PF00440">
    <property type="entry name" value="TetR_N"/>
    <property type="match status" value="1"/>
</dbReference>
<dbReference type="PRINTS" id="PR00455">
    <property type="entry name" value="HTHTETR"/>
</dbReference>
<name>A0A9Y2MWD6_9PSEU</name>
<dbReference type="InterPro" id="IPR050109">
    <property type="entry name" value="HTH-type_TetR-like_transc_reg"/>
</dbReference>
<dbReference type="SUPFAM" id="SSF48498">
    <property type="entry name" value="Tetracyclin repressor-like, C-terminal domain"/>
    <property type="match status" value="1"/>
</dbReference>
<keyword evidence="2 4" id="KW-0238">DNA-binding</keyword>
<evidence type="ECO:0000256" key="1">
    <source>
        <dbReference type="ARBA" id="ARBA00023015"/>
    </source>
</evidence>
<feature type="DNA-binding region" description="H-T-H motif" evidence="4">
    <location>
        <begin position="31"/>
        <end position="50"/>
    </location>
</feature>
<dbReference type="InterPro" id="IPR009057">
    <property type="entry name" value="Homeodomain-like_sf"/>
</dbReference>
<accession>A0A9Y2MWD6</accession>
<dbReference type="PROSITE" id="PS01081">
    <property type="entry name" value="HTH_TETR_1"/>
    <property type="match status" value="1"/>
</dbReference>
<dbReference type="GO" id="GO:0003700">
    <property type="term" value="F:DNA-binding transcription factor activity"/>
    <property type="evidence" value="ECO:0007669"/>
    <property type="project" value="TreeGrafter"/>
</dbReference>
<dbReference type="InterPro" id="IPR023772">
    <property type="entry name" value="DNA-bd_HTH_TetR-type_CS"/>
</dbReference>
<evidence type="ECO:0000313" key="6">
    <source>
        <dbReference type="EMBL" id="WIX81041.1"/>
    </source>
</evidence>
<proteinExistence type="predicted"/>
<evidence type="ECO:0000256" key="2">
    <source>
        <dbReference type="ARBA" id="ARBA00023125"/>
    </source>
</evidence>
<dbReference type="RefSeq" id="WP_285971652.1">
    <property type="nucleotide sequence ID" value="NZ_CP127294.1"/>
</dbReference>
<dbReference type="GO" id="GO:0000976">
    <property type="term" value="F:transcription cis-regulatory region binding"/>
    <property type="evidence" value="ECO:0007669"/>
    <property type="project" value="TreeGrafter"/>
</dbReference>
<evidence type="ECO:0000259" key="5">
    <source>
        <dbReference type="PROSITE" id="PS50977"/>
    </source>
</evidence>
<feature type="domain" description="HTH tetR-type" evidence="5">
    <location>
        <begin position="8"/>
        <end position="68"/>
    </location>
</feature>
<sequence length="198" mass="21731">MNRSTRARPTDDELLDAARTVFVECGFRATTMNAIAERSRSTKPTLYAHFGDKDSLYRRLLDREAAACRARLFAEYERNDGLGLRAQVAADTQALFDYAAAEPDGFRLLFGVDITSDTIAVRERLLADIDEQVTRRIRAYLTAHGLPPRADERQLANILVGVATTSARHAIDHGLDLPSAARLAADFSTAALINLPAG</sequence>
<dbReference type="PANTHER" id="PTHR30055:SF234">
    <property type="entry name" value="HTH-TYPE TRANSCRIPTIONAL REGULATOR BETI"/>
    <property type="match status" value="1"/>
</dbReference>
<dbReference type="SUPFAM" id="SSF46689">
    <property type="entry name" value="Homeodomain-like"/>
    <property type="match status" value="1"/>
</dbReference>
<dbReference type="InterPro" id="IPR036271">
    <property type="entry name" value="Tet_transcr_reg_TetR-rel_C_sf"/>
</dbReference>
<keyword evidence="3" id="KW-0804">Transcription</keyword>
<dbReference type="Gene3D" id="1.10.357.10">
    <property type="entry name" value="Tetracycline Repressor, domain 2"/>
    <property type="match status" value="1"/>
</dbReference>
<dbReference type="AlphaFoldDB" id="A0A9Y2MWD6"/>
<evidence type="ECO:0000256" key="3">
    <source>
        <dbReference type="ARBA" id="ARBA00023163"/>
    </source>
</evidence>
<evidence type="ECO:0000313" key="7">
    <source>
        <dbReference type="Proteomes" id="UP001236014"/>
    </source>
</evidence>
<dbReference type="PANTHER" id="PTHR30055">
    <property type="entry name" value="HTH-TYPE TRANSCRIPTIONAL REGULATOR RUTR"/>
    <property type="match status" value="1"/>
</dbReference>